<dbReference type="PRINTS" id="PR00364">
    <property type="entry name" value="DISEASERSIST"/>
</dbReference>
<dbReference type="Pfam" id="PF07725">
    <property type="entry name" value="LRR_3"/>
    <property type="match status" value="1"/>
</dbReference>
<keyword evidence="3" id="KW-0611">Plant defense</keyword>
<dbReference type="PANTHER" id="PTHR11017">
    <property type="entry name" value="LEUCINE-RICH REPEAT-CONTAINING PROTEIN"/>
    <property type="match status" value="1"/>
</dbReference>
<dbReference type="EMBL" id="QGKV02000832">
    <property type="protein sequence ID" value="KAF3544379.1"/>
    <property type="molecule type" value="Genomic_DNA"/>
</dbReference>
<dbReference type="SMART" id="SM00255">
    <property type="entry name" value="TIR"/>
    <property type="match status" value="1"/>
</dbReference>
<dbReference type="InterPro" id="IPR000157">
    <property type="entry name" value="TIR_dom"/>
</dbReference>
<dbReference type="SUPFAM" id="SSF52540">
    <property type="entry name" value="P-loop containing nucleoside triphosphate hydrolases"/>
    <property type="match status" value="1"/>
</dbReference>
<evidence type="ECO:0000256" key="3">
    <source>
        <dbReference type="ARBA" id="ARBA00022821"/>
    </source>
</evidence>
<dbReference type="InterPro" id="IPR044974">
    <property type="entry name" value="Disease_R_plants"/>
</dbReference>
<dbReference type="PROSITE" id="PS50104">
    <property type="entry name" value="TIR"/>
    <property type="match status" value="1"/>
</dbReference>
<evidence type="ECO:0000313" key="6">
    <source>
        <dbReference type="Proteomes" id="UP000266723"/>
    </source>
</evidence>
<keyword evidence="6" id="KW-1185">Reference proteome</keyword>
<dbReference type="InterPro" id="IPR001611">
    <property type="entry name" value="Leu-rich_rpt"/>
</dbReference>
<dbReference type="Gene3D" id="3.80.10.10">
    <property type="entry name" value="Ribonuclease Inhibitor"/>
    <property type="match status" value="4"/>
</dbReference>
<sequence>MSRGLRDHVTHAHYTFISIGLIVVLVKSRMDYGDCELVEEIARDVYEKMFPTKRIGIYSRLLELENFLCKQPWGVRSIGIWGMPGIGKTTLAKAAFDQFSGDYEVSCFIKDFDKEFHMKGIYYLLQEYLGGTVREELDINNYVMEPEPKRVLIVLDNVCKPLDADAFLNGFDWFGPGSLIIITSRDKQVFVQCGVNQIYEVQGFNVDEAKKLFSSGIDWSKRSGLDTLEPYLRSVIQYSSGNPLALSFYGKELLPKNIEEIETELLSLKQIPPPLIMEAIKISYYTLNDSERTMFLDIACFFRGENVDYVMQLFEGCGFFPHVGISVLVDKCLVTILESKMQMHDLIQVVAKEISNEETVQLERHCRLWDASIIQSLLEDKEPKSIGESMGIEDIEAIFLDISNLKFYVNPNAFKSMHNLRFLKIYSSNHGKHQGLGIYKSLESLPNELRLLHWENYPLNYLPHDFDPSHLVELNMPYSKLEKLWDGIKNLEMLKTIKLCHSQELVEINDISNAQNVEVIDLQGCKKIPSFPATGHLQHLRIINLSGCVEIKSFTEVPPNIEALYLSGTSIREILTLTTRLTSQCRNCIDCLHVQTLDFLRVLDLSGCSRLEEIQCFPRNMKELNLSDTAIRKIPSSIGHLTALEVLNLTNCKRLQHLPMGMSNLTSLVKLMLTGCSKLEHIQDLPTGLKEFYLAETAIRELPSSICHLSELVVFDAENCQKLQDLPTAMGNLNSLSMLKLSGCLELEDIHDLPRNLKILNLAETPIRKMPSSFEDLTELISVDLNHCKRLQHLQMGSYKSLVRIELSGCSDLDSIIGFSLQDMGQHHIDGIEKVRLCGPHPCNVIFIWENWRTFHVIPGEKMGSKCCMKLTPFLASPYRSKLPSSFLSSLVSSMYALVSLLLSNANLLDIPQEICHFPSLKTLDLSGNDFSKLPKSMKQLCKLESLILCRCKKLKSLPELPQCLETLNAHGCVSLKNVHRSFEQFPRHCTFSNCFNISSDSVKNILDNSIAHMARHPCQNLIKAQVSSFSVPAFTGLNSIFHLQRSSSVKIRINHIIKLLGFKITVVVAFWDDSRNAASFGIRCVCRWKNKKGLSRRLERVFYCWTPEEVAQSVLENHMFVFCDVSMHLGIADGNDHDILDDLIVFEFVPVNGQNRVLDDCCTITECGVDVITAKTDKASHDLRRPGSALDSMELSSYVLPQFKKRKRSFSGSKDIEMEHDRLILSETNRRVASDMAPLSSSSLSPRPRYDVFLSFYEDVRRTFVSYLIKEFKWLGITAVYSGLVGCEVTSHPEVTEAIKKSRISVVILSKNYVSSSRCLNELVDIITWSKETWGYRVIPVYYEVDPSYVRKQTKTIGKGLAGTFLGKVEKPEVKWRRALTYIVDVVGESSQDWDDDTKMIEKIATNVSKQVDVMESNGFDTVFIKETKDIEEFETNIWDKLDGVHIIPSWGSETSGLAMLLVWACGAETFVPWTLLERAEVQGQTVLATLHIIYPYEEMRGSSTSIVGVLLLKSMVRPTSRSDCYRAGICSSKRNRDRSYAAKVIAVASWARISLSCCAAETVPTSLSVKKRIVIPSYILIVMLVFTRGSAAVFGYDQPGAEAIMADQIMSDQSKLGGYGWSTYRTTF</sequence>
<comment type="caution">
    <text evidence="5">The sequence shown here is derived from an EMBL/GenBank/DDBJ whole genome shotgun (WGS) entry which is preliminary data.</text>
</comment>
<dbReference type="PANTHER" id="PTHR11017:SF540">
    <property type="entry name" value="DISEASE RESISTANCE PROTEIN (TIR-NBS-LRR CLASS)"/>
    <property type="match status" value="1"/>
</dbReference>
<evidence type="ECO:0000313" key="5">
    <source>
        <dbReference type="EMBL" id="KAF3544379.1"/>
    </source>
</evidence>
<dbReference type="Gene3D" id="3.40.50.300">
    <property type="entry name" value="P-loop containing nucleotide triphosphate hydrolases"/>
    <property type="match status" value="1"/>
</dbReference>
<reference evidence="5 6" key="1">
    <citation type="journal article" date="2020" name="BMC Genomics">
        <title>Intraspecific diversification of the crop wild relative Brassica cretica Lam. using demographic model selection.</title>
        <authorList>
            <person name="Kioukis A."/>
            <person name="Michalopoulou V.A."/>
            <person name="Briers L."/>
            <person name="Pirintsos S."/>
            <person name="Studholme D.J."/>
            <person name="Pavlidis P."/>
            <person name="Sarris P.F."/>
        </authorList>
    </citation>
    <scope>NUCLEOTIDE SEQUENCE [LARGE SCALE GENOMIC DNA]</scope>
    <source>
        <strain evidence="6">cv. PFS-1207/04</strain>
    </source>
</reference>
<evidence type="ECO:0000259" key="4">
    <source>
        <dbReference type="PROSITE" id="PS50104"/>
    </source>
</evidence>
<evidence type="ECO:0000256" key="2">
    <source>
        <dbReference type="ARBA" id="ARBA00022737"/>
    </source>
</evidence>
<dbReference type="Pfam" id="PF23282">
    <property type="entry name" value="WHD_ROQ1"/>
    <property type="match status" value="1"/>
</dbReference>
<dbReference type="Pfam" id="PF01582">
    <property type="entry name" value="TIR"/>
    <property type="match status" value="1"/>
</dbReference>
<dbReference type="InterPro" id="IPR027417">
    <property type="entry name" value="P-loop_NTPase"/>
</dbReference>
<name>A0ABQ7BXY8_BRACR</name>
<dbReference type="InterPro" id="IPR036390">
    <property type="entry name" value="WH_DNA-bd_sf"/>
</dbReference>
<dbReference type="Proteomes" id="UP000266723">
    <property type="component" value="Unassembled WGS sequence"/>
</dbReference>
<organism evidence="5 6">
    <name type="scientific">Brassica cretica</name>
    <name type="common">Mustard</name>
    <dbReference type="NCBI Taxonomy" id="69181"/>
    <lineage>
        <taxon>Eukaryota</taxon>
        <taxon>Viridiplantae</taxon>
        <taxon>Streptophyta</taxon>
        <taxon>Embryophyta</taxon>
        <taxon>Tracheophyta</taxon>
        <taxon>Spermatophyta</taxon>
        <taxon>Magnoliopsida</taxon>
        <taxon>eudicotyledons</taxon>
        <taxon>Gunneridae</taxon>
        <taxon>Pentapetalae</taxon>
        <taxon>rosids</taxon>
        <taxon>malvids</taxon>
        <taxon>Brassicales</taxon>
        <taxon>Brassicaceae</taxon>
        <taxon>Brassiceae</taxon>
        <taxon>Brassica</taxon>
    </lineage>
</organism>
<dbReference type="PROSITE" id="PS51450">
    <property type="entry name" value="LRR"/>
    <property type="match status" value="1"/>
</dbReference>
<dbReference type="Pfam" id="PF23598">
    <property type="entry name" value="LRR_14"/>
    <property type="match status" value="1"/>
</dbReference>
<gene>
    <name evidence="5" type="ORF">DY000_02005441</name>
</gene>
<dbReference type="Gene3D" id="3.40.50.10140">
    <property type="entry name" value="Toll/interleukin-1 receptor homology (TIR) domain"/>
    <property type="match status" value="1"/>
</dbReference>
<dbReference type="InterPro" id="IPR058192">
    <property type="entry name" value="WHD_ROQ1-like"/>
</dbReference>
<dbReference type="SUPFAM" id="SSF52200">
    <property type="entry name" value="Toll/Interleukin receptor TIR domain"/>
    <property type="match status" value="1"/>
</dbReference>
<feature type="domain" description="TIR" evidence="4">
    <location>
        <begin position="1249"/>
        <end position="1413"/>
    </location>
</feature>
<keyword evidence="2" id="KW-0677">Repeat</keyword>
<dbReference type="InterPro" id="IPR035897">
    <property type="entry name" value="Toll_tir_struct_dom_sf"/>
</dbReference>
<keyword evidence="1" id="KW-0433">Leucine-rich repeat</keyword>
<dbReference type="SUPFAM" id="SSF46785">
    <property type="entry name" value="Winged helix' DNA-binding domain"/>
    <property type="match status" value="1"/>
</dbReference>
<dbReference type="Pfam" id="PF00560">
    <property type="entry name" value="LRR_1"/>
    <property type="match status" value="1"/>
</dbReference>
<accession>A0ABQ7BXY8</accession>
<dbReference type="InterPro" id="IPR002182">
    <property type="entry name" value="NB-ARC"/>
</dbReference>
<dbReference type="Pfam" id="PF00931">
    <property type="entry name" value="NB-ARC"/>
    <property type="match status" value="1"/>
</dbReference>
<dbReference type="InterPro" id="IPR055414">
    <property type="entry name" value="LRR_R13L4/SHOC2-like"/>
</dbReference>
<dbReference type="SUPFAM" id="SSF52058">
    <property type="entry name" value="L domain-like"/>
    <property type="match status" value="1"/>
</dbReference>
<dbReference type="InterPro" id="IPR032675">
    <property type="entry name" value="LRR_dom_sf"/>
</dbReference>
<protein>
    <recommendedName>
        <fullName evidence="4">TIR domain-containing protein</fullName>
    </recommendedName>
</protein>
<dbReference type="SUPFAM" id="SSF52047">
    <property type="entry name" value="RNI-like"/>
    <property type="match status" value="2"/>
</dbReference>
<dbReference type="InterPro" id="IPR011713">
    <property type="entry name" value="Leu-rich_rpt_3"/>
</dbReference>
<proteinExistence type="predicted"/>
<evidence type="ECO:0000256" key="1">
    <source>
        <dbReference type="ARBA" id="ARBA00022614"/>
    </source>
</evidence>